<dbReference type="Pfam" id="PF12698">
    <property type="entry name" value="ABC2_membrane_3"/>
    <property type="match status" value="1"/>
</dbReference>
<gene>
    <name evidence="8" type="ORF">LASUN_07080</name>
</gene>
<feature type="transmembrane region" description="Helical" evidence="6">
    <location>
        <begin position="222"/>
        <end position="244"/>
    </location>
</feature>
<keyword evidence="3 6" id="KW-0812">Transmembrane</keyword>
<reference evidence="8 9" key="1">
    <citation type="submission" date="2016-09" db="EMBL/GenBank/DDBJ databases">
        <title>Genome Sequence of Lactobacillus sunkii Strain CG01.</title>
        <authorList>
            <person name="Poehlein A."/>
            <person name="Gabris C."/>
            <person name="Bengelsdorf F.R."/>
            <person name="Duerre P."/>
            <person name="Daniel R."/>
        </authorList>
    </citation>
    <scope>NUCLEOTIDE SEQUENCE [LARGE SCALE GENOMIC DNA]</scope>
    <source>
        <strain evidence="8 9">CG_D</strain>
    </source>
</reference>
<evidence type="ECO:0000259" key="7">
    <source>
        <dbReference type="Pfam" id="PF12698"/>
    </source>
</evidence>
<evidence type="ECO:0000256" key="2">
    <source>
        <dbReference type="ARBA" id="ARBA00022475"/>
    </source>
</evidence>
<feature type="transmembrane region" description="Helical" evidence="6">
    <location>
        <begin position="20"/>
        <end position="41"/>
    </location>
</feature>
<organism evidence="8 9">
    <name type="scientific">Lentilactobacillus sunkii</name>
    <dbReference type="NCBI Taxonomy" id="481719"/>
    <lineage>
        <taxon>Bacteria</taxon>
        <taxon>Bacillati</taxon>
        <taxon>Bacillota</taxon>
        <taxon>Bacilli</taxon>
        <taxon>Lactobacillales</taxon>
        <taxon>Lactobacillaceae</taxon>
        <taxon>Lentilactobacillus</taxon>
    </lineage>
</organism>
<dbReference type="AlphaFoldDB" id="A0A1E7XGB0"/>
<dbReference type="PANTHER" id="PTHR30294:SF29">
    <property type="entry name" value="MULTIDRUG ABC TRANSPORTER PERMEASE YBHS-RELATED"/>
    <property type="match status" value="1"/>
</dbReference>
<dbReference type="RefSeq" id="WP_070367370.1">
    <property type="nucleotide sequence ID" value="NZ_JAZHVW010000018.1"/>
</dbReference>
<evidence type="ECO:0000256" key="4">
    <source>
        <dbReference type="ARBA" id="ARBA00022989"/>
    </source>
</evidence>
<feature type="domain" description="ABC-2 type transporter transmembrane" evidence="7">
    <location>
        <begin position="19"/>
        <end position="377"/>
    </location>
</feature>
<dbReference type="GO" id="GO:0005886">
    <property type="term" value="C:plasma membrane"/>
    <property type="evidence" value="ECO:0007669"/>
    <property type="project" value="UniProtKB-SubCell"/>
</dbReference>
<evidence type="ECO:0000256" key="6">
    <source>
        <dbReference type="SAM" id="Phobius"/>
    </source>
</evidence>
<evidence type="ECO:0000256" key="1">
    <source>
        <dbReference type="ARBA" id="ARBA00004651"/>
    </source>
</evidence>
<comment type="subcellular location">
    <subcellularLocation>
        <location evidence="1">Cell membrane</location>
        <topology evidence="1">Multi-pass membrane protein</topology>
    </subcellularLocation>
</comment>
<sequence length="407" mass="44734">MNKTLIVAMETYLRQVKSWSFIMLVLSPFILLAISLGIGYTSATSSSDQQRIAVISEQPALRKEFIKANKDDVKASVTTTAAAQKSVNDNKLSGYLVLSTDKNKVTGVYHSSDSIGTGMKTRVNVFLAQTQQQLNLANAKLSSKQMKSLAVQPAFKEKIKANHGGANLAKIISFWVLVFMIYMILITYSSVTAQEIASEKGTKVMEIIFSSTKASKYFVGKILGVFGVILTQIVVYIVGGYGFFQIAMHLDNIKSLISDNQSLVNGIIKNMLGINLVFVFLGVIIYTIISAFSGALVAKAEDAPKAAQPAIYLSMIAFFLTMPFQSNSDALIAKVLSYVPFFSSYFMPMRIINDNASGLEIGASLVILIASILLLTWYIGQIYEGLILQTDDTSFWKRLRRGLAYQK</sequence>
<evidence type="ECO:0000256" key="3">
    <source>
        <dbReference type="ARBA" id="ARBA00022692"/>
    </source>
</evidence>
<dbReference type="EMBL" id="MIQE01000009">
    <property type="protein sequence ID" value="OFA12156.1"/>
    <property type="molecule type" value="Genomic_DNA"/>
</dbReference>
<feature type="transmembrane region" description="Helical" evidence="6">
    <location>
        <begin position="306"/>
        <end position="324"/>
    </location>
</feature>
<dbReference type="Proteomes" id="UP000177010">
    <property type="component" value="Unassembled WGS sequence"/>
</dbReference>
<protein>
    <submittedName>
        <fullName evidence="8">ABC-2 family transporter protein</fullName>
    </submittedName>
</protein>
<feature type="transmembrane region" description="Helical" evidence="6">
    <location>
        <begin position="168"/>
        <end position="188"/>
    </location>
</feature>
<keyword evidence="5 6" id="KW-0472">Membrane</keyword>
<proteinExistence type="predicted"/>
<keyword evidence="2" id="KW-1003">Cell membrane</keyword>
<evidence type="ECO:0000256" key="5">
    <source>
        <dbReference type="ARBA" id="ARBA00023136"/>
    </source>
</evidence>
<keyword evidence="4 6" id="KW-1133">Transmembrane helix</keyword>
<comment type="caution">
    <text evidence="8">The sequence shown here is derived from an EMBL/GenBank/DDBJ whole genome shotgun (WGS) entry which is preliminary data.</text>
</comment>
<feature type="transmembrane region" description="Helical" evidence="6">
    <location>
        <begin position="272"/>
        <end position="294"/>
    </location>
</feature>
<feature type="transmembrane region" description="Helical" evidence="6">
    <location>
        <begin position="361"/>
        <end position="380"/>
    </location>
</feature>
<dbReference type="PANTHER" id="PTHR30294">
    <property type="entry name" value="MEMBRANE COMPONENT OF ABC TRANSPORTER YHHJ-RELATED"/>
    <property type="match status" value="1"/>
</dbReference>
<dbReference type="GO" id="GO:0140359">
    <property type="term" value="F:ABC-type transporter activity"/>
    <property type="evidence" value="ECO:0007669"/>
    <property type="project" value="InterPro"/>
</dbReference>
<evidence type="ECO:0000313" key="8">
    <source>
        <dbReference type="EMBL" id="OFA12156.1"/>
    </source>
</evidence>
<name>A0A1E7XGB0_9LACO</name>
<evidence type="ECO:0000313" key="9">
    <source>
        <dbReference type="Proteomes" id="UP000177010"/>
    </source>
</evidence>
<dbReference type="InterPro" id="IPR051449">
    <property type="entry name" value="ABC-2_transporter_component"/>
</dbReference>
<dbReference type="STRING" id="481719.LASUN_07080"/>
<dbReference type="InterPro" id="IPR013525">
    <property type="entry name" value="ABC2_TM"/>
</dbReference>
<accession>A0A1E7XGB0</accession>